<dbReference type="EMBL" id="SDMP01000018">
    <property type="protein sequence ID" value="RYQ94130.1"/>
    <property type="molecule type" value="Genomic_DNA"/>
</dbReference>
<proteinExistence type="predicted"/>
<name>A0A444XWF3_ARAHY</name>
<gene>
    <name evidence="2" type="ORF">Ahy_B08g089013</name>
</gene>
<comment type="caution">
    <text evidence="2">The sequence shown here is derived from an EMBL/GenBank/DDBJ whole genome shotgun (WGS) entry which is preliminary data.</text>
</comment>
<protein>
    <submittedName>
        <fullName evidence="2">Uncharacterized protein</fullName>
    </submittedName>
</protein>
<organism evidence="2 3">
    <name type="scientific">Arachis hypogaea</name>
    <name type="common">Peanut</name>
    <dbReference type="NCBI Taxonomy" id="3818"/>
    <lineage>
        <taxon>Eukaryota</taxon>
        <taxon>Viridiplantae</taxon>
        <taxon>Streptophyta</taxon>
        <taxon>Embryophyta</taxon>
        <taxon>Tracheophyta</taxon>
        <taxon>Spermatophyta</taxon>
        <taxon>Magnoliopsida</taxon>
        <taxon>eudicotyledons</taxon>
        <taxon>Gunneridae</taxon>
        <taxon>Pentapetalae</taxon>
        <taxon>rosids</taxon>
        <taxon>fabids</taxon>
        <taxon>Fabales</taxon>
        <taxon>Fabaceae</taxon>
        <taxon>Papilionoideae</taxon>
        <taxon>50 kb inversion clade</taxon>
        <taxon>dalbergioids sensu lato</taxon>
        <taxon>Dalbergieae</taxon>
        <taxon>Pterocarpus clade</taxon>
        <taxon>Arachis</taxon>
    </lineage>
</organism>
<evidence type="ECO:0000313" key="3">
    <source>
        <dbReference type="Proteomes" id="UP000289738"/>
    </source>
</evidence>
<keyword evidence="3" id="KW-1185">Reference proteome</keyword>
<evidence type="ECO:0000256" key="1">
    <source>
        <dbReference type="SAM" id="Phobius"/>
    </source>
</evidence>
<dbReference type="Proteomes" id="UP000289738">
    <property type="component" value="Chromosome B08"/>
</dbReference>
<evidence type="ECO:0000313" key="2">
    <source>
        <dbReference type="EMBL" id="RYQ94130.1"/>
    </source>
</evidence>
<sequence>MASLHTANAYQSFFPSLDDMGARGVVGDKWSMRILWACALGSAAGLYMVAVDRQKKNREKILAEALNMELGENTGKDA</sequence>
<keyword evidence="1" id="KW-1133">Transmembrane helix</keyword>
<accession>A0A444XWF3</accession>
<keyword evidence="1" id="KW-0472">Membrane</keyword>
<dbReference type="AlphaFoldDB" id="A0A444XWF3"/>
<dbReference type="STRING" id="3818.A0A444XWF3"/>
<feature type="transmembrane region" description="Helical" evidence="1">
    <location>
        <begin position="30"/>
        <end position="50"/>
    </location>
</feature>
<reference evidence="2 3" key="1">
    <citation type="submission" date="2019-01" db="EMBL/GenBank/DDBJ databases">
        <title>Sequencing of cultivated peanut Arachis hypogaea provides insights into genome evolution and oil improvement.</title>
        <authorList>
            <person name="Chen X."/>
        </authorList>
    </citation>
    <scope>NUCLEOTIDE SEQUENCE [LARGE SCALE GENOMIC DNA]</scope>
    <source>
        <strain evidence="3">cv. Fuhuasheng</strain>
        <tissue evidence="2">Leaves</tissue>
    </source>
</reference>
<keyword evidence="1" id="KW-0812">Transmembrane</keyword>